<name>M5G9S4_DACPD</name>
<sequence>MPVKRVERRAQPSSPVFVKPTSSGFYLETPHDILLLLEACERYPEEFPVLQHRINDEVYRPLIQHGNVFVFEQRDCLRRWTDCRKWMDNQQERNLWLVYREAVPVEKINSYGKGVNKHPINENRYLRPGVQPLPGGLH</sequence>
<reference evidence="1 2" key="1">
    <citation type="journal article" date="2012" name="Science">
        <title>The Paleozoic origin of enzymatic lignin decomposition reconstructed from 31 fungal genomes.</title>
        <authorList>
            <person name="Floudas D."/>
            <person name="Binder M."/>
            <person name="Riley R."/>
            <person name="Barry K."/>
            <person name="Blanchette R.A."/>
            <person name="Henrissat B."/>
            <person name="Martinez A.T."/>
            <person name="Otillar R."/>
            <person name="Spatafora J.W."/>
            <person name="Yadav J.S."/>
            <person name="Aerts A."/>
            <person name="Benoit I."/>
            <person name="Boyd A."/>
            <person name="Carlson A."/>
            <person name="Copeland A."/>
            <person name="Coutinho P.M."/>
            <person name="de Vries R.P."/>
            <person name="Ferreira P."/>
            <person name="Findley K."/>
            <person name="Foster B."/>
            <person name="Gaskell J."/>
            <person name="Glotzer D."/>
            <person name="Gorecki P."/>
            <person name="Heitman J."/>
            <person name="Hesse C."/>
            <person name="Hori C."/>
            <person name="Igarashi K."/>
            <person name="Jurgens J.A."/>
            <person name="Kallen N."/>
            <person name="Kersten P."/>
            <person name="Kohler A."/>
            <person name="Kuees U."/>
            <person name="Kumar T.K.A."/>
            <person name="Kuo A."/>
            <person name="LaButti K."/>
            <person name="Larrondo L.F."/>
            <person name="Lindquist E."/>
            <person name="Ling A."/>
            <person name="Lombard V."/>
            <person name="Lucas S."/>
            <person name="Lundell T."/>
            <person name="Martin R."/>
            <person name="McLaughlin D.J."/>
            <person name="Morgenstern I."/>
            <person name="Morin E."/>
            <person name="Murat C."/>
            <person name="Nagy L.G."/>
            <person name="Nolan M."/>
            <person name="Ohm R.A."/>
            <person name="Patyshakuliyeva A."/>
            <person name="Rokas A."/>
            <person name="Ruiz-Duenas F.J."/>
            <person name="Sabat G."/>
            <person name="Salamov A."/>
            <person name="Samejima M."/>
            <person name="Schmutz J."/>
            <person name="Slot J.C."/>
            <person name="St John F."/>
            <person name="Stenlid J."/>
            <person name="Sun H."/>
            <person name="Sun S."/>
            <person name="Syed K."/>
            <person name="Tsang A."/>
            <person name="Wiebenga A."/>
            <person name="Young D."/>
            <person name="Pisabarro A."/>
            <person name="Eastwood D.C."/>
            <person name="Martin F."/>
            <person name="Cullen D."/>
            <person name="Grigoriev I.V."/>
            <person name="Hibbett D.S."/>
        </authorList>
    </citation>
    <scope>NUCLEOTIDE SEQUENCE [LARGE SCALE GENOMIC DNA]</scope>
    <source>
        <strain evidence="1 2">DJM-731 SS1</strain>
    </source>
</reference>
<feature type="non-terminal residue" evidence="1">
    <location>
        <position position="138"/>
    </location>
</feature>
<dbReference type="GO" id="GO:0003677">
    <property type="term" value="F:DNA binding"/>
    <property type="evidence" value="ECO:0007669"/>
    <property type="project" value="TreeGrafter"/>
</dbReference>
<dbReference type="RefSeq" id="XP_040627480.1">
    <property type="nucleotide sequence ID" value="XM_040773058.1"/>
</dbReference>
<dbReference type="GeneID" id="63688120"/>
<dbReference type="OrthoDB" id="10424865at2759"/>
<organism evidence="1 2">
    <name type="scientific">Dacryopinax primogenitus (strain DJM 731)</name>
    <name type="common">Brown rot fungus</name>
    <dbReference type="NCBI Taxonomy" id="1858805"/>
    <lineage>
        <taxon>Eukaryota</taxon>
        <taxon>Fungi</taxon>
        <taxon>Dikarya</taxon>
        <taxon>Basidiomycota</taxon>
        <taxon>Agaricomycotina</taxon>
        <taxon>Dacrymycetes</taxon>
        <taxon>Dacrymycetales</taxon>
        <taxon>Dacrymycetaceae</taxon>
        <taxon>Dacryopinax</taxon>
    </lineage>
</organism>
<dbReference type="HOGENOM" id="CLU_1859975_0_0_1"/>
<dbReference type="Proteomes" id="UP000030653">
    <property type="component" value="Unassembled WGS sequence"/>
</dbReference>
<accession>M5G9S4</accession>
<proteinExistence type="predicted"/>
<dbReference type="Pfam" id="PF09729">
    <property type="entry name" value="Gti1_Pac2"/>
    <property type="match status" value="1"/>
</dbReference>
<evidence type="ECO:0000313" key="2">
    <source>
        <dbReference type="Proteomes" id="UP000030653"/>
    </source>
</evidence>
<keyword evidence="2" id="KW-1185">Reference proteome</keyword>
<evidence type="ECO:0000313" key="1">
    <source>
        <dbReference type="EMBL" id="EJU00583.1"/>
    </source>
</evidence>
<protein>
    <submittedName>
        <fullName evidence="1">Uncharacterized protein</fullName>
    </submittedName>
</protein>
<dbReference type="PANTHER" id="PTHR28027:SF2">
    <property type="entry name" value="TRANSCRIPTIONAL REGULATOR MIT1"/>
    <property type="match status" value="1"/>
</dbReference>
<dbReference type="PANTHER" id="PTHR28027">
    <property type="entry name" value="TRANSCRIPTIONAL REGULATOR MIT1"/>
    <property type="match status" value="1"/>
</dbReference>
<dbReference type="AlphaFoldDB" id="M5G9S4"/>
<dbReference type="InterPro" id="IPR018608">
    <property type="entry name" value="Gti1/Pac2"/>
</dbReference>
<gene>
    <name evidence="1" type="ORF">DACRYDRAFT_23021</name>
</gene>
<dbReference type="EMBL" id="JH795866">
    <property type="protein sequence ID" value="EJU00583.1"/>
    <property type="molecule type" value="Genomic_DNA"/>
</dbReference>